<keyword evidence="4 6" id="KW-1133">Transmembrane helix</keyword>
<evidence type="ECO:0000256" key="5">
    <source>
        <dbReference type="ARBA" id="ARBA00023136"/>
    </source>
</evidence>
<organism evidence="8 9">
    <name type="scientific">Salinisphaera aquimarina</name>
    <dbReference type="NCBI Taxonomy" id="2094031"/>
    <lineage>
        <taxon>Bacteria</taxon>
        <taxon>Pseudomonadati</taxon>
        <taxon>Pseudomonadota</taxon>
        <taxon>Gammaproteobacteria</taxon>
        <taxon>Salinisphaerales</taxon>
        <taxon>Salinisphaeraceae</taxon>
        <taxon>Salinisphaera</taxon>
    </lineage>
</organism>
<evidence type="ECO:0000256" key="6">
    <source>
        <dbReference type="SAM" id="Phobius"/>
    </source>
</evidence>
<feature type="transmembrane region" description="Helical" evidence="6">
    <location>
        <begin position="137"/>
        <end position="156"/>
    </location>
</feature>
<dbReference type="SUPFAM" id="SSF161111">
    <property type="entry name" value="Cation efflux protein transmembrane domain-like"/>
    <property type="match status" value="1"/>
</dbReference>
<dbReference type="RefSeq" id="WP_380686217.1">
    <property type="nucleotide sequence ID" value="NZ_JBHRSS010000001.1"/>
</dbReference>
<accession>A0ABV7EJA6</accession>
<dbReference type="InterPro" id="IPR058533">
    <property type="entry name" value="Cation_efflux_TM"/>
</dbReference>
<comment type="caution">
    <text evidence="8">The sequence shown here is derived from an EMBL/GenBank/DDBJ whole genome shotgun (WGS) entry which is preliminary data.</text>
</comment>
<dbReference type="Pfam" id="PF01545">
    <property type="entry name" value="Cation_efflux"/>
    <property type="match status" value="1"/>
</dbReference>
<dbReference type="InterPro" id="IPR050291">
    <property type="entry name" value="CDF_Transporter"/>
</dbReference>
<dbReference type="PANTHER" id="PTHR43840">
    <property type="entry name" value="MITOCHONDRIAL METAL TRANSPORTER 1-RELATED"/>
    <property type="match status" value="1"/>
</dbReference>
<evidence type="ECO:0000256" key="4">
    <source>
        <dbReference type="ARBA" id="ARBA00022989"/>
    </source>
</evidence>
<name>A0ABV7EJA6_9GAMM</name>
<keyword evidence="9" id="KW-1185">Reference proteome</keyword>
<dbReference type="Gene3D" id="1.20.1510.10">
    <property type="entry name" value="Cation efflux protein transmembrane domain"/>
    <property type="match status" value="1"/>
</dbReference>
<proteinExistence type="predicted"/>
<evidence type="ECO:0000256" key="2">
    <source>
        <dbReference type="ARBA" id="ARBA00022448"/>
    </source>
</evidence>
<keyword evidence="2" id="KW-0813">Transport</keyword>
<dbReference type="EMBL" id="JBHRSS010000001">
    <property type="protein sequence ID" value="MFC3102802.1"/>
    <property type="molecule type" value="Genomic_DNA"/>
</dbReference>
<evidence type="ECO:0000256" key="3">
    <source>
        <dbReference type="ARBA" id="ARBA00022692"/>
    </source>
</evidence>
<reference evidence="9" key="1">
    <citation type="journal article" date="2019" name="Int. J. Syst. Evol. Microbiol.">
        <title>The Global Catalogue of Microorganisms (GCM) 10K type strain sequencing project: providing services to taxonomists for standard genome sequencing and annotation.</title>
        <authorList>
            <consortium name="The Broad Institute Genomics Platform"/>
            <consortium name="The Broad Institute Genome Sequencing Center for Infectious Disease"/>
            <person name="Wu L."/>
            <person name="Ma J."/>
        </authorList>
    </citation>
    <scope>NUCLEOTIDE SEQUENCE [LARGE SCALE GENOMIC DNA]</scope>
    <source>
        <strain evidence="9">KCTC 52640</strain>
    </source>
</reference>
<feature type="transmembrane region" description="Helical" evidence="6">
    <location>
        <begin position="26"/>
        <end position="45"/>
    </location>
</feature>
<feature type="domain" description="Cation efflux protein transmembrane" evidence="7">
    <location>
        <begin position="42"/>
        <end position="230"/>
    </location>
</feature>
<gene>
    <name evidence="8" type="ORF">ACFOSU_02720</name>
</gene>
<keyword evidence="3 6" id="KW-0812">Transmembrane</keyword>
<sequence>MSHAAPRNPGRLPPDKQRELGQARRVEWLTLGLRLSVVVALYAALGSTEALTAIWLKNLWALLPPVAFLVACHVEKRDPNPRFPYGFYRVGSIAFLSAALALTCMGLYLLYAAASGLLHGRHPTLATLAQTGPLLDWPGWPIIAALAYSIAVPFVAGRSRQSLAVALHDKGLYADATMGRANWLAGSAAVIGVLGVGLGLWWADFAATVIIGLDILYHGARHLHTAVCDLIDEVPRQIGSSRIDPLGATIRETLEEMDWIASARVRLREEGRLLTGIALVCPHEDRVAIERFAAARRRIEALDWRLLDFELVPVDSAHCVRALPLPERSSTNA</sequence>
<evidence type="ECO:0000313" key="8">
    <source>
        <dbReference type="EMBL" id="MFC3102802.1"/>
    </source>
</evidence>
<evidence type="ECO:0000256" key="1">
    <source>
        <dbReference type="ARBA" id="ARBA00004141"/>
    </source>
</evidence>
<protein>
    <submittedName>
        <fullName evidence="8">Cation transporter</fullName>
    </submittedName>
</protein>
<dbReference type="PANTHER" id="PTHR43840:SF15">
    <property type="entry name" value="MITOCHONDRIAL METAL TRANSPORTER 1-RELATED"/>
    <property type="match status" value="1"/>
</dbReference>
<keyword evidence="5 6" id="KW-0472">Membrane</keyword>
<evidence type="ECO:0000259" key="7">
    <source>
        <dbReference type="Pfam" id="PF01545"/>
    </source>
</evidence>
<dbReference type="InterPro" id="IPR027469">
    <property type="entry name" value="Cation_efflux_TMD_sf"/>
</dbReference>
<comment type="subcellular location">
    <subcellularLocation>
        <location evidence="1">Membrane</location>
        <topology evidence="1">Multi-pass membrane protein</topology>
    </subcellularLocation>
</comment>
<feature type="transmembrane region" description="Helical" evidence="6">
    <location>
        <begin position="93"/>
        <end position="117"/>
    </location>
</feature>
<feature type="transmembrane region" description="Helical" evidence="6">
    <location>
        <begin position="183"/>
        <end position="203"/>
    </location>
</feature>
<feature type="transmembrane region" description="Helical" evidence="6">
    <location>
        <begin position="51"/>
        <end position="72"/>
    </location>
</feature>
<evidence type="ECO:0000313" key="9">
    <source>
        <dbReference type="Proteomes" id="UP001595462"/>
    </source>
</evidence>
<dbReference type="Proteomes" id="UP001595462">
    <property type="component" value="Unassembled WGS sequence"/>
</dbReference>